<dbReference type="AlphaFoldDB" id="A0A438D550"/>
<dbReference type="EMBL" id="QGNW01001794">
    <property type="protein sequence ID" value="RVW30527.1"/>
    <property type="molecule type" value="Genomic_DNA"/>
</dbReference>
<proteinExistence type="predicted"/>
<dbReference type="Pfam" id="PF00010">
    <property type="entry name" value="HLH"/>
    <property type="match status" value="1"/>
</dbReference>
<evidence type="ECO:0000313" key="8">
    <source>
        <dbReference type="Proteomes" id="UP000288805"/>
    </source>
</evidence>
<evidence type="ECO:0000256" key="3">
    <source>
        <dbReference type="ARBA" id="ARBA00023163"/>
    </source>
</evidence>
<evidence type="ECO:0000256" key="4">
    <source>
        <dbReference type="ARBA" id="ARBA00023242"/>
    </source>
</evidence>
<accession>A0A438D550</accession>
<feature type="domain" description="BHLH" evidence="6">
    <location>
        <begin position="194"/>
        <end position="227"/>
    </location>
</feature>
<keyword evidence="4" id="KW-0539">Nucleus</keyword>
<keyword evidence="3" id="KW-0804">Transcription</keyword>
<dbReference type="GO" id="GO:0046983">
    <property type="term" value="F:protein dimerization activity"/>
    <property type="evidence" value="ECO:0007669"/>
    <property type="project" value="InterPro"/>
</dbReference>
<feature type="compositionally biased region" description="Basic and acidic residues" evidence="5">
    <location>
        <begin position="19"/>
        <end position="40"/>
    </location>
</feature>
<keyword evidence="2" id="KW-0805">Transcription regulation</keyword>
<dbReference type="InterPro" id="IPR036638">
    <property type="entry name" value="HLH_DNA-bd_sf"/>
</dbReference>
<dbReference type="Proteomes" id="UP000288805">
    <property type="component" value="Unassembled WGS sequence"/>
</dbReference>
<dbReference type="Gene3D" id="4.10.280.10">
    <property type="entry name" value="Helix-loop-helix DNA-binding domain"/>
    <property type="match status" value="1"/>
</dbReference>
<comment type="subcellular location">
    <subcellularLocation>
        <location evidence="1">Nucleus</location>
    </subcellularLocation>
</comment>
<reference evidence="7 8" key="1">
    <citation type="journal article" date="2018" name="PLoS Genet.">
        <title>Population sequencing reveals clonal diversity and ancestral inbreeding in the grapevine cultivar Chardonnay.</title>
        <authorList>
            <person name="Roach M.J."/>
            <person name="Johnson D.L."/>
            <person name="Bohlmann J."/>
            <person name="van Vuuren H.J."/>
            <person name="Jones S.J."/>
            <person name="Pretorius I.S."/>
            <person name="Schmidt S.A."/>
            <person name="Borneman A.R."/>
        </authorList>
    </citation>
    <scope>NUCLEOTIDE SEQUENCE [LARGE SCALE GENOMIC DNA]</scope>
    <source>
        <strain evidence="8">cv. Chardonnay</strain>
        <tissue evidence="7">Leaf</tissue>
    </source>
</reference>
<name>A0A438D550_VITVI</name>
<feature type="compositionally biased region" description="Polar residues" evidence="5">
    <location>
        <begin position="52"/>
        <end position="62"/>
    </location>
</feature>
<evidence type="ECO:0000259" key="6">
    <source>
        <dbReference type="PROSITE" id="PS50888"/>
    </source>
</evidence>
<sequence>MSLVDVIIYIRIEEHNRNRDKVEKAKELSSKANVVEDKPKPKNNKSRKQNSRTKPNSTNKVHNPTIKKRGNYFVYGKLGHHVTQCCHRKKTDKSNPKANLAETEVIIVVVSYEINMVTTFLATSIEVDRAHRCCEGHSLVTSPERPPRIWRWDCQSVYPLLEYYKWELNHFDIGSQTIVSGAGDETLQFRNIFPSMKTPVQAEKWRRDRINSQLATLGKLIPKSKKR</sequence>
<organism evidence="7 8">
    <name type="scientific">Vitis vinifera</name>
    <name type="common">Grape</name>
    <dbReference type="NCBI Taxonomy" id="29760"/>
    <lineage>
        <taxon>Eukaryota</taxon>
        <taxon>Viridiplantae</taxon>
        <taxon>Streptophyta</taxon>
        <taxon>Embryophyta</taxon>
        <taxon>Tracheophyta</taxon>
        <taxon>Spermatophyta</taxon>
        <taxon>Magnoliopsida</taxon>
        <taxon>eudicotyledons</taxon>
        <taxon>Gunneridae</taxon>
        <taxon>Pentapetalae</taxon>
        <taxon>rosids</taxon>
        <taxon>Vitales</taxon>
        <taxon>Vitaceae</taxon>
        <taxon>Viteae</taxon>
        <taxon>Vitis</taxon>
    </lineage>
</organism>
<comment type="caution">
    <text evidence="7">The sequence shown here is derived from an EMBL/GenBank/DDBJ whole genome shotgun (WGS) entry which is preliminary data.</text>
</comment>
<dbReference type="PROSITE" id="PS50888">
    <property type="entry name" value="BHLH"/>
    <property type="match status" value="1"/>
</dbReference>
<protein>
    <recommendedName>
        <fullName evidence="6">BHLH domain-containing protein</fullName>
    </recommendedName>
</protein>
<dbReference type="InterPro" id="IPR011598">
    <property type="entry name" value="bHLH_dom"/>
</dbReference>
<dbReference type="GO" id="GO:0005634">
    <property type="term" value="C:nucleus"/>
    <property type="evidence" value="ECO:0007669"/>
    <property type="project" value="UniProtKB-SubCell"/>
</dbReference>
<evidence type="ECO:0000256" key="2">
    <source>
        <dbReference type="ARBA" id="ARBA00023015"/>
    </source>
</evidence>
<feature type="region of interest" description="Disordered" evidence="5">
    <location>
        <begin position="19"/>
        <end position="63"/>
    </location>
</feature>
<feature type="compositionally biased region" description="Basic residues" evidence="5">
    <location>
        <begin position="41"/>
        <end position="51"/>
    </location>
</feature>
<evidence type="ECO:0000256" key="5">
    <source>
        <dbReference type="SAM" id="MobiDB-lite"/>
    </source>
</evidence>
<evidence type="ECO:0000313" key="7">
    <source>
        <dbReference type="EMBL" id="RVW30527.1"/>
    </source>
</evidence>
<gene>
    <name evidence="7" type="ORF">CK203_097789</name>
</gene>
<evidence type="ECO:0000256" key="1">
    <source>
        <dbReference type="ARBA" id="ARBA00004123"/>
    </source>
</evidence>